<name>A0ACC1YB84_MELAZ</name>
<accession>A0ACC1YB84</accession>
<keyword evidence="2" id="KW-1185">Reference proteome</keyword>
<protein>
    <submittedName>
        <fullName evidence="1">Cucumber peeling cupredoxin</fullName>
    </submittedName>
</protein>
<dbReference type="EMBL" id="CM051397">
    <property type="protein sequence ID" value="KAJ4720538.1"/>
    <property type="molecule type" value="Genomic_DNA"/>
</dbReference>
<organism evidence="1 2">
    <name type="scientific">Melia azedarach</name>
    <name type="common">Chinaberry tree</name>
    <dbReference type="NCBI Taxonomy" id="155640"/>
    <lineage>
        <taxon>Eukaryota</taxon>
        <taxon>Viridiplantae</taxon>
        <taxon>Streptophyta</taxon>
        <taxon>Embryophyta</taxon>
        <taxon>Tracheophyta</taxon>
        <taxon>Spermatophyta</taxon>
        <taxon>Magnoliopsida</taxon>
        <taxon>eudicotyledons</taxon>
        <taxon>Gunneridae</taxon>
        <taxon>Pentapetalae</taxon>
        <taxon>rosids</taxon>
        <taxon>malvids</taxon>
        <taxon>Sapindales</taxon>
        <taxon>Meliaceae</taxon>
        <taxon>Melia</taxon>
    </lineage>
</organism>
<sequence>MALQCRDTLSLHFFLQWLSFGSSFGWQYLVGDSVWSIPPYPHFYDDWSSSHLFRAGDSLVFDFEPELYNLMQVTTLDYQNCRANNPIKVLYAGPATIVYNEPGVFYYLCNLSNYCDLGQKISVVVHHKNFPPAPAPAAPSTQPLTPFLTPCLSPNPSPADWNASDSPGPVAVSSEAPSPSPSPVADLGQARISDAGLNRLQTLGHRSAFYFLMLFSILRSEIDF</sequence>
<comment type="caution">
    <text evidence="1">The sequence shown here is derived from an EMBL/GenBank/DDBJ whole genome shotgun (WGS) entry which is preliminary data.</text>
</comment>
<proteinExistence type="predicted"/>
<reference evidence="1 2" key="1">
    <citation type="journal article" date="2023" name="Science">
        <title>Complex scaffold remodeling in plant triterpene biosynthesis.</title>
        <authorList>
            <person name="De La Pena R."/>
            <person name="Hodgson H."/>
            <person name="Liu J.C."/>
            <person name="Stephenson M.J."/>
            <person name="Martin A.C."/>
            <person name="Owen C."/>
            <person name="Harkess A."/>
            <person name="Leebens-Mack J."/>
            <person name="Jimenez L.E."/>
            <person name="Osbourn A."/>
            <person name="Sattely E.S."/>
        </authorList>
    </citation>
    <scope>NUCLEOTIDE SEQUENCE [LARGE SCALE GENOMIC DNA]</scope>
    <source>
        <strain evidence="2">cv. JPN11</strain>
        <tissue evidence="1">Leaf</tissue>
    </source>
</reference>
<gene>
    <name evidence="1" type="ORF">OWV82_008350</name>
</gene>
<evidence type="ECO:0000313" key="1">
    <source>
        <dbReference type="EMBL" id="KAJ4720538.1"/>
    </source>
</evidence>
<dbReference type="Proteomes" id="UP001164539">
    <property type="component" value="Chromosome 4"/>
</dbReference>
<evidence type="ECO:0000313" key="2">
    <source>
        <dbReference type="Proteomes" id="UP001164539"/>
    </source>
</evidence>